<dbReference type="InterPro" id="IPR017452">
    <property type="entry name" value="GPCR_Rhodpsn_7TM"/>
</dbReference>
<evidence type="ECO:0000256" key="3">
    <source>
        <dbReference type="ARBA" id="ARBA00022475"/>
    </source>
</evidence>
<feature type="transmembrane region" description="Helical" evidence="17">
    <location>
        <begin position="346"/>
        <end position="370"/>
    </location>
</feature>
<dbReference type="AlphaFoldDB" id="A0A8S4AGG6"/>
<dbReference type="PRINTS" id="PR00237">
    <property type="entry name" value="GPCRRHODOPSN"/>
</dbReference>
<keyword evidence="13" id="KW-0325">Glycoprotein</keyword>
<dbReference type="GO" id="GO:0030194">
    <property type="term" value="P:positive regulation of blood coagulation"/>
    <property type="evidence" value="ECO:0007669"/>
    <property type="project" value="TreeGrafter"/>
</dbReference>
<evidence type="ECO:0000256" key="7">
    <source>
        <dbReference type="ARBA" id="ARBA00022989"/>
    </source>
</evidence>
<keyword evidence="5" id="KW-0356">Hemostasis</keyword>
<evidence type="ECO:0000256" key="12">
    <source>
        <dbReference type="ARBA" id="ARBA00023170"/>
    </source>
</evidence>
<dbReference type="GO" id="GO:0005886">
    <property type="term" value="C:plasma membrane"/>
    <property type="evidence" value="ECO:0007669"/>
    <property type="project" value="UniProtKB-SubCell"/>
</dbReference>
<feature type="transmembrane region" description="Helical" evidence="17">
    <location>
        <begin position="302"/>
        <end position="326"/>
    </location>
</feature>
<gene>
    <name evidence="20" type="ORF">MMEN_LOCUS4481</name>
</gene>
<keyword evidence="11 16" id="KW-1015">Disulfide bond</keyword>
<comment type="subcellular location">
    <subcellularLocation>
        <location evidence="1">Cell membrane</location>
        <topology evidence="1">Multi-pass membrane protein</topology>
    </subcellularLocation>
</comment>
<feature type="transmembrane region" description="Helical" evidence="17">
    <location>
        <begin position="257"/>
        <end position="281"/>
    </location>
</feature>
<dbReference type="GO" id="GO:0007596">
    <property type="term" value="P:blood coagulation"/>
    <property type="evidence" value="ECO:0007669"/>
    <property type="project" value="UniProtKB-KW"/>
</dbReference>
<evidence type="ECO:0000256" key="11">
    <source>
        <dbReference type="ARBA" id="ARBA00023157"/>
    </source>
</evidence>
<protein>
    <recommendedName>
        <fullName evidence="2">Proteinase-activated receptor 1</fullName>
    </recommendedName>
    <alternativeName>
        <fullName evidence="15">Thrombin receptor</fullName>
    </alternativeName>
</protein>
<feature type="transmembrane region" description="Helical" evidence="17">
    <location>
        <begin position="648"/>
        <end position="670"/>
    </location>
</feature>
<organism evidence="20 21">
    <name type="scientific">Menidia menidia</name>
    <name type="common">Atlantic silverside</name>
    <dbReference type="NCBI Taxonomy" id="238744"/>
    <lineage>
        <taxon>Eukaryota</taxon>
        <taxon>Metazoa</taxon>
        <taxon>Chordata</taxon>
        <taxon>Craniata</taxon>
        <taxon>Vertebrata</taxon>
        <taxon>Euteleostomi</taxon>
        <taxon>Actinopterygii</taxon>
        <taxon>Neopterygii</taxon>
        <taxon>Teleostei</taxon>
        <taxon>Neoteleostei</taxon>
        <taxon>Acanthomorphata</taxon>
        <taxon>Ovalentaria</taxon>
        <taxon>Atherinomorphae</taxon>
        <taxon>Atheriniformes</taxon>
        <taxon>Atherinopsidae</taxon>
        <taxon>Menidiinae</taxon>
        <taxon>Menidia</taxon>
    </lineage>
</organism>
<keyword evidence="12" id="KW-0675">Receptor</keyword>
<feature type="disulfide bond" evidence="16">
    <location>
        <begin position="606"/>
        <end position="684"/>
    </location>
</feature>
<evidence type="ECO:0000259" key="19">
    <source>
        <dbReference type="PROSITE" id="PS50262"/>
    </source>
</evidence>
<keyword evidence="10 17" id="KW-0472">Membrane</keyword>
<feature type="transmembrane region" description="Helical" evidence="17">
    <location>
        <begin position="571"/>
        <end position="588"/>
    </location>
</feature>
<dbReference type="Pfam" id="PF00001">
    <property type="entry name" value="7tm_1"/>
    <property type="match status" value="2"/>
</dbReference>
<dbReference type="InterPro" id="IPR000935">
    <property type="entry name" value="Thrmbn_rcpt"/>
</dbReference>
<dbReference type="PRINTS" id="PR01428">
    <property type="entry name" value="PROTEASEAR"/>
</dbReference>
<dbReference type="InterPro" id="IPR000276">
    <property type="entry name" value="GPCR_Rhodpsn"/>
</dbReference>
<evidence type="ECO:0000256" key="16">
    <source>
        <dbReference type="PIRSR" id="PIRSR603912-52"/>
    </source>
</evidence>
<feature type="domain" description="G-protein coupled receptors family 1 profile" evidence="19">
    <location>
        <begin position="550"/>
        <end position="801"/>
    </location>
</feature>
<keyword evidence="9" id="KW-0094">Blood coagulation</keyword>
<dbReference type="GO" id="GO:0015057">
    <property type="term" value="F:thrombin-activated receptor activity"/>
    <property type="evidence" value="ECO:0007669"/>
    <property type="project" value="InterPro"/>
</dbReference>
<keyword evidence="6 18" id="KW-0732">Signal</keyword>
<dbReference type="Gene3D" id="1.20.1070.10">
    <property type="entry name" value="Rhodopsin 7-helix transmembrane proteins"/>
    <property type="match status" value="2"/>
</dbReference>
<keyword evidence="14" id="KW-0807">Transducer</keyword>
<dbReference type="FunFam" id="1.20.1070.10:FF:000040">
    <property type="entry name" value="Coagulation factor 2 (thrombin) receptor"/>
    <property type="match status" value="2"/>
</dbReference>
<feature type="chain" id="PRO_5035755262" description="Proteinase-activated receptor 1" evidence="18">
    <location>
        <begin position="22"/>
        <end position="855"/>
    </location>
</feature>
<feature type="transmembrane region" description="Helical" evidence="17">
    <location>
        <begin position="608"/>
        <end position="627"/>
    </location>
</feature>
<dbReference type="SUPFAM" id="SSF81321">
    <property type="entry name" value="Family A G protein-coupled receptor-like"/>
    <property type="match status" value="2"/>
</dbReference>
<evidence type="ECO:0000256" key="8">
    <source>
        <dbReference type="ARBA" id="ARBA00023040"/>
    </source>
</evidence>
<dbReference type="Proteomes" id="UP000677803">
    <property type="component" value="Unassembled WGS sequence"/>
</dbReference>
<feature type="transmembrane region" description="Helical" evidence="17">
    <location>
        <begin position="742"/>
        <end position="770"/>
    </location>
</feature>
<proteinExistence type="predicted"/>
<comment type="caution">
    <text evidence="20">The sequence shown here is derived from an EMBL/GenBank/DDBJ whole genome shotgun (WGS) entry which is preliminary data.</text>
</comment>
<evidence type="ECO:0000256" key="15">
    <source>
        <dbReference type="ARBA" id="ARBA00031780"/>
    </source>
</evidence>
<dbReference type="PANTHER" id="PTHR24232">
    <property type="entry name" value="G-PROTEIN COUPLED RECEPTOR"/>
    <property type="match status" value="1"/>
</dbReference>
<dbReference type="OrthoDB" id="9370401at2759"/>
<evidence type="ECO:0000313" key="21">
    <source>
        <dbReference type="Proteomes" id="UP000677803"/>
    </source>
</evidence>
<evidence type="ECO:0000256" key="13">
    <source>
        <dbReference type="ARBA" id="ARBA00023180"/>
    </source>
</evidence>
<feature type="domain" description="G-protein coupled receptors family 1 profile" evidence="19">
    <location>
        <begin position="108"/>
        <end position="367"/>
    </location>
</feature>
<keyword evidence="7 17" id="KW-1133">Transmembrane helix</keyword>
<evidence type="ECO:0000256" key="4">
    <source>
        <dbReference type="ARBA" id="ARBA00022692"/>
    </source>
</evidence>
<dbReference type="InterPro" id="IPR003912">
    <property type="entry name" value="Protea_act_rcpt"/>
</dbReference>
<accession>A0A8S4AGG6</accession>
<evidence type="ECO:0000256" key="18">
    <source>
        <dbReference type="SAM" id="SignalP"/>
    </source>
</evidence>
<feature type="transmembrane region" description="Helical" evidence="17">
    <location>
        <begin position="782"/>
        <end position="804"/>
    </location>
</feature>
<evidence type="ECO:0000256" key="9">
    <source>
        <dbReference type="ARBA" id="ARBA00023084"/>
    </source>
</evidence>
<feature type="signal peptide" evidence="18">
    <location>
        <begin position="1"/>
        <end position="21"/>
    </location>
</feature>
<sequence length="855" mass="94886">MRLSAPLGCLLWCVMVAQCAAFSTNSNDSRARTFLLFDRSGTDEPIDFSTVLGFEDVKLNASNGSRGLNGADSGPRISEEALLYLTGPVSTLLIPSFYCLVFLVSVPLNVCAVLAFARGIRPKKPAAIYMLNLAGADLLFALVLPFKIAYHFLGNHWLFGGLMCRVVTAAFYWNMHSSVLLIACISADRLLAVVYPIDSLAWRRPRNALAACAAMWALSLAGSVPLVVSEQTAELPELNVTTCHDVQPWGRAAWLRAYFLTVCCALFFLPLLVTAASYARVVWSLRRVPQGISGGSRKRTRAVVMALTVLVIFVLCFMPTNLLLLTHYLLMDQDLRQSRETPDGSYGLYLMFLCLGSVNCLLDPLVYYFGSSQCQRQLSKLLSWRKTAGMRSIAHSSSDSCRSSRRRILKSRHTESSKLSSSVTKMDSLPDNLSSQYKKLLVYENHSLVGAGTKCRGSAAHAELRLWGKQDRIWFVMASGTRWLRPLLLWLPVCLAQSSLPQKEDRGFSGTETTDGVWVSSDAKQILTSGLTTAFLPAVYIVVFAVGLPTNALAVWVFLFRTKKKHPSSIYMANLALADLLFVVWVPLKIAYHLNGNDWVYGEALCKVLVAFFYGNMYCSIAFIACISVQRYQAVVHPMARRHGGNRVAVLVSAAVWASVWLLTVPLYLYDQQVTATNLNVRTCHDVTRPSQRKMAAGYFLTMGTLGFVAPTAVCAVSYVLMLRALRNSMADPAVAKKRRKAVVLIVTVLVMFVVCFAPSNAMLLAHYVLLLAEANNNWYGFYITTLCLASLNSCFDPFVYYFISEDFRQHVKNTFLCRSERTVERMRVSFSALKYSKKSSTYTSDTGTTQSSSC</sequence>
<evidence type="ECO:0000256" key="6">
    <source>
        <dbReference type="ARBA" id="ARBA00022729"/>
    </source>
</evidence>
<name>A0A8S4AGG6_9TELE</name>
<dbReference type="PROSITE" id="PS50262">
    <property type="entry name" value="G_PROTEIN_RECEP_F1_2"/>
    <property type="match status" value="2"/>
</dbReference>
<evidence type="ECO:0000256" key="5">
    <source>
        <dbReference type="ARBA" id="ARBA00022696"/>
    </source>
</evidence>
<keyword evidence="3" id="KW-1003">Cell membrane</keyword>
<keyword evidence="4 17" id="KW-0812">Transmembrane</keyword>
<feature type="transmembrane region" description="Helical" evidence="17">
    <location>
        <begin position="538"/>
        <end position="559"/>
    </location>
</feature>
<feature type="transmembrane region" description="Helical" evidence="17">
    <location>
        <begin position="696"/>
        <end position="721"/>
    </location>
</feature>
<evidence type="ECO:0000256" key="17">
    <source>
        <dbReference type="SAM" id="Phobius"/>
    </source>
</evidence>
<dbReference type="EMBL" id="CAJRST010003335">
    <property type="protein sequence ID" value="CAG5867703.1"/>
    <property type="molecule type" value="Genomic_DNA"/>
</dbReference>
<keyword evidence="8" id="KW-0297">G-protein coupled receptor</keyword>
<evidence type="ECO:0000256" key="2">
    <source>
        <dbReference type="ARBA" id="ARBA00019705"/>
    </source>
</evidence>
<feature type="transmembrane region" description="Helical" evidence="17">
    <location>
        <begin position="129"/>
        <end position="150"/>
    </location>
</feature>
<dbReference type="GO" id="GO:0035025">
    <property type="term" value="P:positive regulation of Rho protein signal transduction"/>
    <property type="evidence" value="ECO:0007669"/>
    <property type="project" value="TreeGrafter"/>
</dbReference>
<keyword evidence="21" id="KW-1185">Reference proteome</keyword>
<dbReference type="PRINTS" id="PR00908">
    <property type="entry name" value="THROMBINR"/>
</dbReference>
<evidence type="ECO:0000256" key="14">
    <source>
        <dbReference type="ARBA" id="ARBA00023224"/>
    </source>
</evidence>
<feature type="transmembrane region" description="Helical" evidence="17">
    <location>
        <begin position="207"/>
        <end position="228"/>
    </location>
</feature>
<dbReference type="GO" id="GO:0007200">
    <property type="term" value="P:phospholipase C-activating G protein-coupled receptor signaling pathway"/>
    <property type="evidence" value="ECO:0007669"/>
    <property type="project" value="TreeGrafter"/>
</dbReference>
<reference evidence="20" key="1">
    <citation type="submission" date="2021-05" db="EMBL/GenBank/DDBJ databases">
        <authorList>
            <person name="Tigano A."/>
        </authorList>
    </citation>
    <scope>NUCLEOTIDE SEQUENCE</scope>
</reference>
<feature type="transmembrane region" description="Helical" evidence="17">
    <location>
        <begin position="92"/>
        <end position="117"/>
    </location>
</feature>
<dbReference type="PANTHER" id="PTHR24232:SF20">
    <property type="entry name" value="PROTEINASE-ACTIVATED RECEPTOR 1"/>
    <property type="match status" value="1"/>
</dbReference>
<evidence type="ECO:0000256" key="10">
    <source>
        <dbReference type="ARBA" id="ARBA00023136"/>
    </source>
</evidence>
<evidence type="ECO:0000256" key="1">
    <source>
        <dbReference type="ARBA" id="ARBA00004651"/>
    </source>
</evidence>
<evidence type="ECO:0000313" key="20">
    <source>
        <dbReference type="EMBL" id="CAG5867703.1"/>
    </source>
</evidence>
<feature type="transmembrane region" description="Helical" evidence="17">
    <location>
        <begin position="170"/>
        <end position="195"/>
    </location>
</feature>